<reference evidence="2" key="1">
    <citation type="submission" date="2019-12" db="EMBL/GenBank/DDBJ databases">
        <authorList>
            <person name="Olsen N.S."/>
            <person name="Junco L.M.F."/>
            <person name="Kot W."/>
            <person name="Hansen L.H."/>
        </authorList>
    </citation>
    <scope>NUCLEOTIDE SEQUENCE [LARGE SCALE GENOMIC DNA]</scope>
</reference>
<keyword evidence="2" id="KW-1185">Reference proteome</keyword>
<dbReference type="Gene3D" id="1.10.530.10">
    <property type="match status" value="1"/>
</dbReference>
<dbReference type="InterPro" id="IPR023346">
    <property type="entry name" value="Lysozyme-like_dom_sf"/>
</dbReference>
<dbReference type="SUPFAM" id="SSF53955">
    <property type="entry name" value="Lysozyme-like"/>
    <property type="match status" value="1"/>
</dbReference>
<dbReference type="EMBL" id="MN850587">
    <property type="protein sequence ID" value="QHR67916.1"/>
    <property type="molecule type" value="Genomic_DNA"/>
</dbReference>
<organism evidence="1 2">
    <name type="scientific">Escherichia phage mistaenkt</name>
    <dbReference type="NCBI Taxonomy" id="2696420"/>
    <lineage>
        <taxon>Viruses</taxon>
        <taxon>Duplodnaviria</taxon>
        <taxon>Heunggongvirae</taxon>
        <taxon>Uroviricota</taxon>
        <taxon>Caudoviricetes</taxon>
        <taxon>Andersonviridae</taxon>
        <taxon>Ounavirinae</taxon>
        <taxon>Mooglevirus</taxon>
        <taxon>Mooglevirus mistaenkt</taxon>
    </lineage>
</organism>
<dbReference type="Proteomes" id="UP000464854">
    <property type="component" value="Segment"/>
</dbReference>
<name>A0A6B9WTC2_9CAUD</name>
<proteinExistence type="predicted"/>
<sequence length="197" mass="22648">MKKFILGLCLFLTAHLAVASDCPELSISQKTNMLKAYHYGEKEMGKGWGLTLAAIALQESELGLRLENKKTHDYGLFQNHLKTVVKRNKVNPNVAKKKLIRDFDYAAKETHKELQFWTKVHGNPNGKYSLQRVLASYNAGYSYRIPKARQYSQDVYNNMKVLAQCEFATNIKKVKHERIKTIGQGILSRLRYQSFGY</sequence>
<protein>
    <submittedName>
        <fullName evidence="1">Endoribonuclease</fullName>
    </submittedName>
</protein>
<evidence type="ECO:0000313" key="1">
    <source>
        <dbReference type="EMBL" id="QHR67916.1"/>
    </source>
</evidence>
<evidence type="ECO:0000313" key="2">
    <source>
        <dbReference type="Proteomes" id="UP000464854"/>
    </source>
</evidence>
<gene>
    <name evidence="1" type="ORF">mistaenkt_28</name>
</gene>
<accession>A0A6B9WTC2</accession>